<dbReference type="GO" id="GO:0005524">
    <property type="term" value="F:ATP binding"/>
    <property type="evidence" value="ECO:0007669"/>
    <property type="project" value="UniProtKB-KW"/>
</dbReference>
<evidence type="ECO:0000256" key="3">
    <source>
        <dbReference type="ARBA" id="ARBA00022741"/>
    </source>
</evidence>
<evidence type="ECO:0000313" key="6">
    <source>
        <dbReference type="EMBL" id="BBO72053.1"/>
    </source>
</evidence>
<dbReference type="Pfam" id="PF08352">
    <property type="entry name" value="oligo_HPY"/>
    <property type="match status" value="1"/>
</dbReference>
<dbReference type="InterPro" id="IPR050319">
    <property type="entry name" value="ABC_transp_ATP-bind"/>
</dbReference>
<dbReference type="SMART" id="SM00382">
    <property type="entry name" value="AAA"/>
    <property type="match status" value="1"/>
</dbReference>
<dbReference type="InterPro" id="IPR027417">
    <property type="entry name" value="P-loop_NTPase"/>
</dbReference>
<dbReference type="InterPro" id="IPR003593">
    <property type="entry name" value="AAA+_ATPase"/>
</dbReference>
<protein>
    <submittedName>
        <fullName evidence="6">Oligopeptide ABC transporter ATP-binding protein</fullName>
    </submittedName>
</protein>
<dbReference type="AlphaFoldDB" id="A0A5K7YVM0"/>
<gene>
    <name evidence="6" type="ORF">DSCA_59830</name>
</gene>
<evidence type="ECO:0000256" key="1">
    <source>
        <dbReference type="ARBA" id="ARBA00005417"/>
    </source>
</evidence>
<feature type="domain" description="ABC transporter" evidence="5">
    <location>
        <begin position="10"/>
        <end position="262"/>
    </location>
</feature>
<sequence length="327" mass="36155">MNTTGRAAILSMTDVTKVYHAGNSLLGKPGGRIVALDRFSLDIRAGEIFGLVGESGSGKTTASRLIVGLESPDEGAIQFDGQDIVGLKGRKRRELARQVQVIFQDPYQSLNAHLSIFDTVCEPLAIHGIGDRGSRQLQVCEALETAGLTPPEAYLGRYPHQLSGGQRQRVAIARAMVLKPGFLIADEPTSMLDASISFQIFRLLHRLRETLGLTMLFITHSLAAARNLCDRVGVIYRGRLVEEGTARETIMHPRHPYTRALLDAHPRFGCSSRRGYDTLLEVERPRPQTDHCPFYPRCRSAVDNTCNRHAPSLKNLEAGHRVSCFLF</sequence>
<dbReference type="SUPFAM" id="SSF52540">
    <property type="entry name" value="P-loop containing nucleoside triphosphate hydrolases"/>
    <property type="match status" value="1"/>
</dbReference>
<dbReference type="PROSITE" id="PS00211">
    <property type="entry name" value="ABC_TRANSPORTER_1"/>
    <property type="match status" value="1"/>
</dbReference>
<dbReference type="Pfam" id="PF00005">
    <property type="entry name" value="ABC_tran"/>
    <property type="match status" value="1"/>
</dbReference>
<proteinExistence type="inferred from homology"/>
<dbReference type="GO" id="GO:0016887">
    <property type="term" value="F:ATP hydrolysis activity"/>
    <property type="evidence" value="ECO:0007669"/>
    <property type="project" value="InterPro"/>
</dbReference>
<dbReference type="NCBIfam" id="TIGR01727">
    <property type="entry name" value="oligo_HPY"/>
    <property type="match status" value="1"/>
</dbReference>
<dbReference type="Proteomes" id="UP000427906">
    <property type="component" value="Chromosome"/>
</dbReference>
<evidence type="ECO:0000256" key="2">
    <source>
        <dbReference type="ARBA" id="ARBA00022448"/>
    </source>
</evidence>
<dbReference type="GO" id="GO:0015833">
    <property type="term" value="P:peptide transport"/>
    <property type="evidence" value="ECO:0007669"/>
    <property type="project" value="InterPro"/>
</dbReference>
<keyword evidence="4 6" id="KW-0067">ATP-binding</keyword>
<dbReference type="RefSeq" id="WP_155319812.1">
    <property type="nucleotide sequence ID" value="NZ_AP021874.1"/>
</dbReference>
<dbReference type="InterPro" id="IPR013563">
    <property type="entry name" value="Oligopep_ABC_C"/>
</dbReference>
<evidence type="ECO:0000313" key="7">
    <source>
        <dbReference type="Proteomes" id="UP000427906"/>
    </source>
</evidence>
<keyword evidence="3" id="KW-0547">Nucleotide-binding</keyword>
<accession>A0A5K7YVM0</accession>
<reference evidence="6 7" key="1">
    <citation type="submission" date="2019-11" db="EMBL/GenBank/DDBJ databases">
        <title>Comparative genomics of hydrocarbon-degrading Desulfosarcina strains.</title>
        <authorList>
            <person name="Watanabe M."/>
            <person name="Kojima H."/>
            <person name="Fukui M."/>
        </authorList>
    </citation>
    <scope>NUCLEOTIDE SEQUENCE [LARGE SCALE GENOMIC DNA]</scope>
    <source>
        <strain evidence="6 7">PL12</strain>
    </source>
</reference>
<dbReference type="GO" id="GO:0055085">
    <property type="term" value="P:transmembrane transport"/>
    <property type="evidence" value="ECO:0007669"/>
    <property type="project" value="UniProtKB-ARBA"/>
</dbReference>
<dbReference type="EMBL" id="AP021874">
    <property type="protein sequence ID" value="BBO72053.1"/>
    <property type="molecule type" value="Genomic_DNA"/>
</dbReference>
<dbReference type="CDD" id="cd03257">
    <property type="entry name" value="ABC_NikE_OppD_transporters"/>
    <property type="match status" value="1"/>
</dbReference>
<dbReference type="InterPro" id="IPR017871">
    <property type="entry name" value="ABC_transporter-like_CS"/>
</dbReference>
<dbReference type="Gene3D" id="3.40.50.300">
    <property type="entry name" value="P-loop containing nucleotide triphosphate hydrolases"/>
    <property type="match status" value="1"/>
</dbReference>
<evidence type="ECO:0000259" key="5">
    <source>
        <dbReference type="PROSITE" id="PS50893"/>
    </source>
</evidence>
<name>A0A5K7YVM0_9BACT</name>
<comment type="similarity">
    <text evidence="1">Belongs to the ABC transporter superfamily.</text>
</comment>
<dbReference type="OrthoDB" id="9809450at2"/>
<dbReference type="KEGG" id="dalk:DSCA_59830"/>
<dbReference type="PANTHER" id="PTHR43776:SF7">
    <property type="entry name" value="D,D-DIPEPTIDE TRANSPORT ATP-BINDING PROTEIN DDPF-RELATED"/>
    <property type="match status" value="1"/>
</dbReference>
<keyword evidence="7" id="KW-1185">Reference proteome</keyword>
<evidence type="ECO:0000256" key="4">
    <source>
        <dbReference type="ARBA" id="ARBA00022840"/>
    </source>
</evidence>
<dbReference type="InterPro" id="IPR003439">
    <property type="entry name" value="ABC_transporter-like_ATP-bd"/>
</dbReference>
<keyword evidence="2" id="KW-0813">Transport</keyword>
<dbReference type="PROSITE" id="PS50893">
    <property type="entry name" value="ABC_TRANSPORTER_2"/>
    <property type="match status" value="1"/>
</dbReference>
<dbReference type="PANTHER" id="PTHR43776">
    <property type="entry name" value="TRANSPORT ATP-BINDING PROTEIN"/>
    <property type="match status" value="1"/>
</dbReference>
<organism evidence="6 7">
    <name type="scientific">Desulfosarcina alkanivorans</name>
    <dbReference type="NCBI Taxonomy" id="571177"/>
    <lineage>
        <taxon>Bacteria</taxon>
        <taxon>Pseudomonadati</taxon>
        <taxon>Thermodesulfobacteriota</taxon>
        <taxon>Desulfobacteria</taxon>
        <taxon>Desulfobacterales</taxon>
        <taxon>Desulfosarcinaceae</taxon>
        <taxon>Desulfosarcina</taxon>
    </lineage>
</organism>